<dbReference type="Gene3D" id="3.40.50.300">
    <property type="entry name" value="P-loop containing nucleotide triphosphate hydrolases"/>
    <property type="match status" value="1"/>
</dbReference>
<comment type="caution">
    <text evidence="1">The sequence shown here is derived from an EMBL/GenBank/DDBJ whole genome shotgun (WGS) entry which is preliminary data.</text>
</comment>
<evidence type="ECO:0000313" key="1">
    <source>
        <dbReference type="EMBL" id="GAA5218048.1"/>
    </source>
</evidence>
<dbReference type="InterPro" id="IPR027417">
    <property type="entry name" value="P-loop_NTPase"/>
</dbReference>
<dbReference type="EMBL" id="BAABJR010000040">
    <property type="protein sequence ID" value="GAA5218048.1"/>
    <property type="molecule type" value="Genomic_DNA"/>
</dbReference>
<accession>A0ABP9TI60</accession>
<dbReference type="Proteomes" id="UP001499878">
    <property type="component" value="Unassembled WGS sequence"/>
</dbReference>
<organism evidence="1 2">
    <name type="scientific">Streptomyces thinghirensis</name>
    <dbReference type="NCBI Taxonomy" id="551547"/>
    <lineage>
        <taxon>Bacteria</taxon>
        <taxon>Bacillati</taxon>
        <taxon>Actinomycetota</taxon>
        <taxon>Actinomycetes</taxon>
        <taxon>Kitasatosporales</taxon>
        <taxon>Streptomycetaceae</taxon>
        <taxon>Streptomyces</taxon>
    </lineage>
</organism>
<gene>
    <name evidence="1" type="ORF">GCM10023323_77270</name>
</gene>
<dbReference type="SUPFAM" id="SSF52540">
    <property type="entry name" value="P-loop containing nucleoside triphosphate hydrolases"/>
    <property type="match status" value="1"/>
</dbReference>
<proteinExistence type="predicted"/>
<evidence type="ECO:0000313" key="2">
    <source>
        <dbReference type="Proteomes" id="UP001499878"/>
    </source>
</evidence>
<evidence type="ECO:0008006" key="3">
    <source>
        <dbReference type="Google" id="ProtNLM"/>
    </source>
</evidence>
<keyword evidence="2" id="KW-1185">Reference proteome</keyword>
<reference evidence="2" key="1">
    <citation type="journal article" date="2019" name="Int. J. Syst. Evol. Microbiol.">
        <title>The Global Catalogue of Microorganisms (GCM) 10K type strain sequencing project: providing services to taxonomists for standard genome sequencing and annotation.</title>
        <authorList>
            <consortium name="The Broad Institute Genomics Platform"/>
            <consortium name="The Broad Institute Genome Sequencing Center for Infectious Disease"/>
            <person name="Wu L."/>
            <person name="Ma J."/>
        </authorList>
    </citation>
    <scope>NUCLEOTIDE SEQUENCE [LARGE SCALE GENOMIC DNA]</scope>
    <source>
        <strain evidence="2">JCM 18306</strain>
    </source>
</reference>
<sequence>MADEPTGQSDAETGHAVMELLRAVVRGERVTALVATHDAALLDLADRVPELRDGEVAGP</sequence>
<protein>
    <recommendedName>
        <fullName evidence="3">ABC transporter ATP-binding protein</fullName>
    </recommendedName>
</protein>
<name>A0ABP9TI60_9ACTN</name>